<organism evidence="2 3">
    <name type="scientific">Nitrosomonas ureae</name>
    <dbReference type="NCBI Taxonomy" id="44577"/>
    <lineage>
        <taxon>Bacteria</taxon>
        <taxon>Pseudomonadati</taxon>
        <taxon>Pseudomonadota</taxon>
        <taxon>Betaproteobacteria</taxon>
        <taxon>Nitrosomonadales</taxon>
        <taxon>Nitrosomonadaceae</taxon>
        <taxon>Nitrosomonas</taxon>
    </lineage>
</organism>
<sequence length="71" mass="7739">MTNYTTANSSMFKPSLPSRNNELNALRKKNNPQDEPVGHFTGRCAHCGSNDLWDDNLAYGCNSCGAFLAGN</sequence>
<proteinExistence type="predicted"/>
<feature type="region of interest" description="Disordered" evidence="1">
    <location>
        <begin position="1"/>
        <end position="37"/>
    </location>
</feature>
<dbReference type="RefSeq" id="WP_096292472.1">
    <property type="nucleotide sequence ID" value="NZ_LT907782.1"/>
</dbReference>
<dbReference type="OrthoDB" id="9133483at2"/>
<evidence type="ECO:0000313" key="2">
    <source>
        <dbReference type="EMBL" id="SNX59762.1"/>
    </source>
</evidence>
<dbReference type="AlphaFoldDB" id="A0A285BWZ0"/>
<accession>A0A285BWZ0</accession>
<dbReference type="EMBL" id="LT907782">
    <property type="protein sequence ID" value="SNX59762.1"/>
    <property type="molecule type" value="Genomic_DNA"/>
</dbReference>
<gene>
    <name evidence="2" type="ORF">SAMN06296273_1196</name>
</gene>
<evidence type="ECO:0000313" key="3">
    <source>
        <dbReference type="Proteomes" id="UP000242498"/>
    </source>
</evidence>
<dbReference type="Proteomes" id="UP000242498">
    <property type="component" value="Chromosome I"/>
</dbReference>
<reference evidence="2 3" key="1">
    <citation type="submission" date="2017-08" db="EMBL/GenBank/DDBJ databases">
        <authorList>
            <person name="de Groot N.N."/>
        </authorList>
    </citation>
    <scope>NUCLEOTIDE SEQUENCE [LARGE SCALE GENOMIC DNA]</scope>
    <source>
        <strain evidence="2 3">Nm15</strain>
    </source>
</reference>
<evidence type="ECO:0000256" key="1">
    <source>
        <dbReference type="SAM" id="MobiDB-lite"/>
    </source>
</evidence>
<name>A0A285BWZ0_9PROT</name>
<feature type="compositionally biased region" description="Polar residues" evidence="1">
    <location>
        <begin position="1"/>
        <end position="23"/>
    </location>
</feature>
<protein>
    <submittedName>
        <fullName evidence="2">Uncharacterized protein</fullName>
    </submittedName>
</protein>